<evidence type="ECO:0000256" key="1">
    <source>
        <dbReference type="ARBA" id="ARBA00004613"/>
    </source>
</evidence>
<dbReference type="AlphaFoldDB" id="A0ABD0UC59"/>
<comment type="caution">
    <text evidence="5">The sequence shown here is derived from an EMBL/GenBank/DDBJ whole genome shotgun (WGS) entry which is preliminary data.</text>
</comment>
<keyword evidence="6" id="KW-1185">Reference proteome</keyword>
<evidence type="ECO:0000313" key="5">
    <source>
        <dbReference type="EMBL" id="KAL0910369.1"/>
    </source>
</evidence>
<dbReference type="Proteomes" id="UP001552299">
    <property type="component" value="Unassembled WGS sequence"/>
</dbReference>
<keyword evidence="2" id="KW-0964">Secreted</keyword>
<comment type="subcellular location">
    <subcellularLocation>
        <location evidence="1">Secreted</location>
    </subcellularLocation>
</comment>
<feature type="domain" description="A-kinase anchor protein 7-like phosphoesterase" evidence="4">
    <location>
        <begin position="244"/>
        <end position="430"/>
    </location>
</feature>
<dbReference type="EMBL" id="JANQDX010000016">
    <property type="protein sequence ID" value="KAL0910369.1"/>
    <property type="molecule type" value="Genomic_DNA"/>
</dbReference>
<evidence type="ECO:0000259" key="4">
    <source>
        <dbReference type="Pfam" id="PF10469"/>
    </source>
</evidence>
<evidence type="ECO:0000313" key="6">
    <source>
        <dbReference type="Proteomes" id="UP001552299"/>
    </source>
</evidence>
<dbReference type="PANTHER" id="PTHR13360">
    <property type="entry name" value="ACTIVATING SIGNAL COINTEGRATOR 1 COMPLEX SUBUNIT 1"/>
    <property type="match status" value="1"/>
</dbReference>
<feature type="region of interest" description="Disordered" evidence="3">
    <location>
        <begin position="1"/>
        <end position="60"/>
    </location>
</feature>
<dbReference type="Pfam" id="PF10469">
    <property type="entry name" value="AKAP7_NLS"/>
    <property type="match status" value="2"/>
</dbReference>
<organism evidence="5 6">
    <name type="scientific">Dendrobium thyrsiflorum</name>
    <name type="common">Pinecone-like raceme dendrobium</name>
    <name type="synonym">Orchid</name>
    <dbReference type="NCBI Taxonomy" id="117978"/>
    <lineage>
        <taxon>Eukaryota</taxon>
        <taxon>Viridiplantae</taxon>
        <taxon>Streptophyta</taxon>
        <taxon>Embryophyta</taxon>
        <taxon>Tracheophyta</taxon>
        <taxon>Spermatophyta</taxon>
        <taxon>Magnoliopsida</taxon>
        <taxon>Liliopsida</taxon>
        <taxon>Asparagales</taxon>
        <taxon>Orchidaceae</taxon>
        <taxon>Epidendroideae</taxon>
        <taxon>Malaxideae</taxon>
        <taxon>Dendrobiinae</taxon>
        <taxon>Dendrobium</taxon>
    </lineage>
</organism>
<evidence type="ECO:0000256" key="3">
    <source>
        <dbReference type="SAM" id="MobiDB-lite"/>
    </source>
</evidence>
<feature type="domain" description="A-kinase anchor protein 7-like phosphoesterase" evidence="4">
    <location>
        <begin position="469"/>
        <end position="558"/>
    </location>
</feature>
<dbReference type="Gene3D" id="3.90.1140.10">
    <property type="entry name" value="Cyclic phosphodiesterase"/>
    <property type="match status" value="2"/>
</dbReference>
<dbReference type="InterPro" id="IPR009210">
    <property type="entry name" value="ASCC1"/>
</dbReference>
<dbReference type="GO" id="GO:0005576">
    <property type="term" value="C:extracellular region"/>
    <property type="evidence" value="ECO:0007669"/>
    <property type="project" value="UniProtKB-SubCell"/>
</dbReference>
<dbReference type="PROSITE" id="PS00270">
    <property type="entry name" value="ENDOTHELIN"/>
    <property type="match status" value="1"/>
</dbReference>
<dbReference type="InterPro" id="IPR036612">
    <property type="entry name" value="KH_dom_type_1_sf"/>
</dbReference>
<proteinExistence type="predicted"/>
<dbReference type="SUPFAM" id="SSF54791">
    <property type="entry name" value="Eukaryotic type KH-domain (KH-domain type I)"/>
    <property type="match status" value="1"/>
</dbReference>
<name>A0ABD0UC59_DENTH</name>
<reference evidence="5 6" key="1">
    <citation type="journal article" date="2024" name="Plant Biotechnol. J.">
        <title>Dendrobium thyrsiflorum genome and its molecular insights into genes involved in important horticultural traits.</title>
        <authorList>
            <person name="Chen B."/>
            <person name="Wang J.Y."/>
            <person name="Zheng P.J."/>
            <person name="Li K.L."/>
            <person name="Liang Y.M."/>
            <person name="Chen X.F."/>
            <person name="Zhang C."/>
            <person name="Zhao X."/>
            <person name="He X."/>
            <person name="Zhang G.Q."/>
            <person name="Liu Z.J."/>
            <person name="Xu Q."/>
        </authorList>
    </citation>
    <scope>NUCLEOTIDE SEQUENCE [LARGE SCALE GENOMIC DNA]</scope>
    <source>
        <strain evidence="5">GZMU011</strain>
    </source>
</reference>
<sequence>MKGGQSSLDKRKKQQVSTLWRPISTESVHISKVMKSGSTDPLMNTFNSEDSAPDDSTGGLVVRLTSGAMDNKSEPEPLEGNETTPVYCKTENCSENHDNTTITDSNTVIQQVEDIRETLTILKPNKDSEIVYKDRKHSISIQVDAPLIRFIKGKCLHPLVQLVMTFTLYVQAAGKLPATALPTATLGLTQKQIEEETGVKIILPSAKGDGSVVIEAASVENLNRASEKITNVLEQAVKSPNLDYSHFVSLPLAIHQELVEKLEGFQKSVLEEVNMMPGDMDGSSCDDSSDEKDDNFKHLKGPNITVKLKVQNNNENVGLNMDAEGTKLLKSSTSSAMGIDRSIFIKPQTFHLTVLMLKLWNKDRVAMATKILKEISLKVLDALENRPVSIRLRGLACMKGSPPNAQVVYAPIEEVSGDGRLLRACRIQKQFHLNLCEFIAFLLSREEWSRKCRCWNNADELCLDFCYEEVIIDAYVEAGLVLEKDARHSLKLHATLMNARHRKRKMRTRRHDSFDARDIFNRYGSEDWGEYVIQEAHLSQRFVFDESGYYHCCGSIPFPGSIEIE</sequence>
<accession>A0ABD0UC59</accession>
<dbReference type="InterPro" id="IPR019510">
    <property type="entry name" value="AKAP7-like_phosphoesterase"/>
</dbReference>
<evidence type="ECO:0000256" key="2">
    <source>
        <dbReference type="ARBA" id="ARBA00022525"/>
    </source>
</evidence>
<feature type="compositionally biased region" description="Polar residues" evidence="3">
    <location>
        <begin position="36"/>
        <end position="50"/>
    </location>
</feature>
<protein>
    <recommendedName>
        <fullName evidence="4">A-kinase anchor protein 7-like phosphoesterase domain-containing protein</fullName>
    </recommendedName>
</protein>
<dbReference type="PANTHER" id="PTHR13360:SF1">
    <property type="entry name" value="ACTIVATING SIGNAL COINTEGRATOR 1 COMPLEX SUBUNIT 1"/>
    <property type="match status" value="1"/>
</dbReference>
<dbReference type="InterPro" id="IPR019764">
    <property type="entry name" value="Endothelin_toxin_CS"/>
</dbReference>
<gene>
    <name evidence="5" type="ORF">M5K25_021345</name>
</gene>